<proteinExistence type="predicted"/>
<organism evidence="1 2">
    <name type="scientific">Meganyctiphanes norvegica</name>
    <name type="common">Northern krill</name>
    <name type="synonym">Thysanopoda norvegica</name>
    <dbReference type="NCBI Taxonomy" id="48144"/>
    <lineage>
        <taxon>Eukaryota</taxon>
        <taxon>Metazoa</taxon>
        <taxon>Ecdysozoa</taxon>
        <taxon>Arthropoda</taxon>
        <taxon>Crustacea</taxon>
        <taxon>Multicrustacea</taxon>
        <taxon>Malacostraca</taxon>
        <taxon>Eumalacostraca</taxon>
        <taxon>Eucarida</taxon>
        <taxon>Euphausiacea</taxon>
        <taxon>Euphausiidae</taxon>
        <taxon>Meganyctiphanes</taxon>
    </lineage>
</organism>
<dbReference type="Gene3D" id="2.80.10.50">
    <property type="match status" value="1"/>
</dbReference>
<sequence length="204" mass="22784">NVAVELHGTLCPWELFAIDQVNNVIVHKGGKYIHPLGGSAYPPDDTNIVLHEHKHNRMEFQLVNPFDTTEVVYPYGKVKVSGEWRLVFSVKKPLAAHTQTITVKQGYSKTHSIEGTVKFGWEFSSNAEVGIAKIFFSASVSVSHTLSLSAEIKQSSSSTWTSEINTTYRVEVNKGKTVAVWQRVFIGEQLGHRAVYQSNMYADT</sequence>
<reference evidence="1 2" key="1">
    <citation type="submission" date="2024-05" db="EMBL/GenBank/DDBJ databases">
        <authorList>
            <person name="Wallberg A."/>
        </authorList>
    </citation>
    <scope>NUCLEOTIDE SEQUENCE [LARGE SCALE GENOMIC DNA]</scope>
</reference>
<evidence type="ECO:0000313" key="1">
    <source>
        <dbReference type="EMBL" id="CAL4060951.1"/>
    </source>
</evidence>
<gene>
    <name evidence="1" type="ORF">MNOR_LOCUS1706</name>
</gene>
<dbReference type="Gene3D" id="2.170.15.10">
    <property type="entry name" value="Proaerolysin, chain A, domain 3"/>
    <property type="match status" value="1"/>
</dbReference>
<evidence type="ECO:0008006" key="3">
    <source>
        <dbReference type="Google" id="ProtNLM"/>
    </source>
</evidence>
<dbReference type="AlphaFoldDB" id="A0AAV2PNC5"/>
<dbReference type="Proteomes" id="UP001497623">
    <property type="component" value="Unassembled WGS sequence"/>
</dbReference>
<feature type="non-terminal residue" evidence="1">
    <location>
        <position position="1"/>
    </location>
</feature>
<comment type="caution">
    <text evidence="1">The sequence shown here is derived from an EMBL/GenBank/DDBJ whole genome shotgun (WGS) entry which is preliminary data.</text>
</comment>
<keyword evidence="2" id="KW-1185">Reference proteome</keyword>
<evidence type="ECO:0000313" key="2">
    <source>
        <dbReference type="Proteomes" id="UP001497623"/>
    </source>
</evidence>
<protein>
    <recommendedName>
        <fullName evidence="3">Salivary secreted peptide</fullName>
    </recommendedName>
</protein>
<dbReference type="EMBL" id="CAXKWB010000474">
    <property type="protein sequence ID" value="CAL4060951.1"/>
    <property type="molecule type" value="Genomic_DNA"/>
</dbReference>
<dbReference type="SUPFAM" id="SSF56973">
    <property type="entry name" value="Aerolisin/ETX pore-forming domain"/>
    <property type="match status" value="1"/>
</dbReference>
<name>A0AAV2PNC5_MEGNR</name>
<accession>A0AAV2PNC5</accession>